<organism evidence="2 3">
    <name type="scientific">Lithohypha guttulata</name>
    <dbReference type="NCBI Taxonomy" id="1690604"/>
    <lineage>
        <taxon>Eukaryota</taxon>
        <taxon>Fungi</taxon>
        <taxon>Dikarya</taxon>
        <taxon>Ascomycota</taxon>
        <taxon>Pezizomycotina</taxon>
        <taxon>Eurotiomycetes</taxon>
        <taxon>Chaetothyriomycetidae</taxon>
        <taxon>Chaetothyriales</taxon>
        <taxon>Trichomeriaceae</taxon>
        <taxon>Lithohypha</taxon>
    </lineage>
</organism>
<comment type="caution">
    <text evidence="2">The sequence shown here is derived from an EMBL/GenBank/DDBJ whole genome shotgun (WGS) entry which is preliminary data.</text>
</comment>
<feature type="domain" description="Acyl-CoA thioesterase-like N-terminal HotDog" evidence="1">
    <location>
        <begin position="44"/>
        <end position="128"/>
    </location>
</feature>
<evidence type="ECO:0000259" key="1">
    <source>
        <dbReference type="Pfam" id="PF13622"/>
    </source>
</evidence>
<dbReference type="AlphaFoldDB" id="A0AAN7SWB4"/>
<dbReference type="InterPro" id="IPR052389">
    <property type="entry name" value="Sec_Metab_Biosynth-Assoc"/>
</dbReference>
<dbReference type="SUPFAM" id="SSF54637">
    <property type="entry name" value="Thioesterase/thiol ester dehydrase-isomerase"/>
    <property type="match status" value="1"/>
</dbReference>
<proteinExistence type="predicted"/>
<evidence type="ECO:0000313" key="3">
    <source>
        <dbReference type="Proteomes" id="UP001309876"/>
    </source>
</evidence>
<keyword evidence="3" id="KW-1185">Reference proteome</keyword>
<accession>A0AAN7SWB4</accession>
<evidence type="ECO:0000313" key="2">
    <source>
        <dbReference type="EMBL" id="KAK5083423.1"/>
    </source>
</evidence>
<dbReference type="Gene3D" id="2.40.160.210">
    <property type="entry name" value="Acyl-CoA thioesterase, double hotdog domain"/>
    <property type="match status" value="1"/>
</dbReference>
<dbReference type="InterPro" id="IPR042171">
    <property type="entry name" value="Acyl-CoA_hotdog"/>
</dbReference>
<protein>
    <recommendedName>
        <fullName evidence="1">Acyl-CoA thioesterase-like N-terminal HotDog domain-containing protein</fullName>
    </recommendedName>
</protein>
<dbReference type="PANTHER" id="PTHR38110">
    <property type="entry name" value="CHROMOSOME 23, WHOLE GENOME SHOTGUN SEQUENCE"/>
    <property type="match status" value="1"/>
</dbReference>
<dbReference type="InterPro" id="IPR029069">
    <property type="entry name" value="HotDog_dom_sf"/>
</dbReference>
<dbReference type="PANTHER" id="PTHR38110:SF1">
    <property type="entry name" value="THIOESTERASE DOMAIN-CONTAINING PROTEIN"/>
    <property type="match status" value="1"/>
</dbReference>
<dbReference type="InterPro" id="IPR049449">
    <property type="entry name" value="TesB_ACOT8-like_N"/>
</dbReference>
<gene>
    <name evidence="2" type="ORF">LTR05_005924</name>
</gene>
<dbReference type="Proteomes" id="UP001309876">
    <property type="component" value="Unassembled WGS sequence"/>
</dbReference>
<sequence>MPRPIELEMINSIPLNPNIKKPSSLAEATQLVETGPGVYEIELKPDWTYGPRSHGGYLISTVVTAARQECIKKRPDQSDTSSWTTHFLKPGVPGKAEIRTTILSSSSASTIVRAELWQNSKRCVEATVQQIKSQAPSSHVTLPGPEMNELPFHNLQRPITEEM</sequence>
<dbReference type="EMBL" id="JAVRRJ010000006">
    <property type="protein sequence ID" value="KAK5083423.1"/>
    <property type="molecule type" value="Genomic_DNA"/>
</dbReference>
<name>A0AAN7SWB4_9EURO</name>
<reference evidence="2 3" key="1">
    <citation type="submission" date="2023-08" db="EMBL/GenBank/DDBJ databases">
        <title>Black Yeasts Isolated from many extreme environments.</title>
        <authorList>
            <person name="Coleine C."/>
            <person name="Stajich J.E."/>
            <person name="Selbmann L."/>
        </authorList>
    </citation>
    <scope>NUCLEOTIDE SEQUENCE [LARGE SCALE GENOMIC DNA]</scope>
    <source>
        <strain evidence="2 3">CCFEE 5910</strain>
    </source>
</reference>
<dbReference type="Pfam" id="PF13622">
    <property type="entry name" value="4HBT_3"/>
    <property type="match status" value="1"/>
</dbReference>